<dbReference type="STRING" id="756272.Plabr_0211"/>
<evidence type="ECO:0000256" key="1">
    <source>
        <dbReference type="SAM" id="Coils"/>
    </source>
</evidence>
<proteinExistence type="predicted"/>
<evidence type="ECO:0000313" key="3">
    <source>
        <dbReference type="EMBL" id="ADY57840.1"/>
    </source>
</evidence>
<feature type="coiled-coil region" evidence="1">
    <location>
        <begin position="50"/>
        <end position="106"/>
    </location>
</feature>
<dbReference type="HOGENOM" id="CLU_2221268_0_0_0"/>
<dbReference type="AlphaFoldDB" id="F0SNK6"/>
<dbReference type="KEGG" id="pbs:Plabr_0211"/>
<keyword evidence="4" id="KW-1185">Reference proteome</keyword>
<gene>
    <name evidence="3" type="ordered locus">Plabr_0211</name>
</gene>
<dbReference type="RefSeq" id="WP_013626584.1">
    <property type="nucleotide sequence ID" value="NC_015174.1"/>
</dbReference>
<dbReference type="Proteomes" id="UP000006860">
    <property type="component" value="Chromosome"/>
</dbReference>
<sequence>MDYQLIGLIMVLIAYLCQTVGRFADWRAIQRSRERLVKTRALLLDANSTLSTVQGQNVNLRREIEAMKATAGDLDASEEAEHRAEIDRYEQHIAAQNATIKQLQGS</sequence>
<keyword evidence="2" id="KW-0472">Membrane</keyword>
<reference evidence="4" key="1">
    <citation type="submission" date="2011-02" db="EMBL/GenBank/DDBJ databases">
        <title>The complete genome of Planctomyces brasiliensis DSM 5305.</title>
        <authorList>
            <person name="Lucas S."/>
            <person name="Copeland A."/>
            <person name="Lapidus A."/>
            <person name="Bruce D."/>
            <person name="Goodwin L."/>
            <person name="Pitluck S."/>
            <person name="Kyrpides N."/>
            <person name="Mavromatis K."/>
            <person name="Pagani I."/>
            <person name="Ivanova N."/>
            <person name="Ovchinnikova G."/>
            <person name="Lu M."/>
            <person name="Detter J.C."/>
            <person name="Han C."/>
            <person name="Land M."/>
            <person name="Hauser L."/>
            <person name="Markowitz V."/>
            <person name="Cheng J.-F."/>
            <person name="Hugenholtz P."/>
            <person name="Woyke T."/>
            <person name="Wu D."/>
            <person name="Tindall B."/>
            <person name="Pomrenke H.G."/>
            <person name="Brambilla E."/>
            <person name="Klenk H.-P."/>
            <person name="Eisen J.A."/>
        </authorList>
    </citation>
    <scope>NUCLEOTIDE SEQUENCE [LARGE SCALE GENOMIC DNA]</scope>
    <source>
        <strain evidence="4">ATCC 49424 / DSM 5305 / JCM 21570 / NBRC 103401 / IFAM 1448</strain>
    </source>
</reference>
<name>F0SNK6_RUBBR</name>
<protein>
    <submittedName>
        <fullName evidence="3">Uncharacterized protein</fullName>
    </submittedName>
</protein>
<keyword evidence="1" id="KW-0175">Coiled coil</keyword>
<organism evidence="3 4">
    <name type="scientific">Rubinisphaera brasiliensis (strain ATCC 49424 / DSM 5305 / JCM 21570 / IAM 15109 / NBRC 103401 / IFAM 1448)</name>
    <name type="common">Planctomyces brasiliensis</name>
    <dbReference type="NCBI Taxonomy" id="756272"/>
    <lineage>
        <taxon>Bacteria</taxon>
        <taxon>Pseudomonadati</taxon>
        <taxon>Planctomycetota</taxon>
        <taxon>Planctomycetia</taxon>
        <taxon>Planctomycetales</taxon>
        <taxon>Planctomycetaceae</taxon>
        <taxon>Rubinisphaera</taxon>
    </lineage>
</organism>
<accession>F0SNK6</accession>
<keyword evidence="2" id="KW-1133">Transmembrane helix</keyword>
<feature type="transmembrane region" description="Helical" evidence="2">
    <location>
        <begin position="6"/>
        <end position="24"/>
    </location>
</feature>
<dbReference type="EMBL" id="CP002546">
    <property type="protein sequence ID" value="ADY57840.1"/>
    <property type="molecule type" value="Genomic_DNA"/>
</dbReference>
<keyword evidence="2" id="KW-0812">Transmembrane</keyword>
<evidence type="ECO:0000313" key="4">
    <source>
        <dbReference type="Proteomes" id="UP000006860"/>
    </source>
</evidence>
<evidence type="ECO:0000256" key="2">
    <source>
        <dbReference type="SAM" id="Phobius"/>
    </source>
</evidence>